<proteinExistence type="inferred from homology"/>
<dbReference type="InterPro" id="IPR016446">
    <property type="entry name" value="Flavin_OxRdtase_Frp"/>
</dbReference>
<name>A0ABQ6DXC4_9GAMM</name>
<protein>
    <submittedName>
        <fullName evidence="7">NADPH-dependent oxidoreductase</fullName>
    </submittedName>
</protein>
<keyword evidence="4 5" id="KW-0560">Oxidoreductase</keyword>
<evidence type="ECO:0000256" key="5">
    <source>
        <dbReference type="PIRNR" id="PIRNR005426"/>
    </source>
</evidence>
<evidence type="ECO:0000313" key="8">
    <source>
        <dbReference type="Proteomes" id="UP001157353"/>
    </source>
</evidence>
<dbReference type="InterPro" id="IPR029479">
    <property type="entry name" value="Nitroreductase"/>
</dbReference>
<evidence type="ECO:0000256" key="2">
    <source>
        <dbReference type="ARBA" id="ARBA00022630"/>
    </source>
</evidence>
<evidence type="ECO:0000256" key="4">
    <source>
        <dbReference type="ARBA" id="ARBA00023002"/>
    </source>
</evidence>
<dbReference type="SUPFAM" id="SSF55469">
    <property type="entry name" value="FMN-dependent nitroreductase-like"/>
    <property type="match status" value="1"/>
</dbReference>
<organism evidence="7 8">
    <name type="scientific">Psychromonas marina</name>
    <dbReference type="NCBI Taxonomy" id="88364"/>
    <lineage>
        <taxon>Bacteria</taxon>
        <taxon>Pseudomonadati</taxon>
        <taxon>Pseudomonadota</taxon>
        <taxon>Gammaproteobacteria</taxon>
        <taxon>Alteromonadales</taxon>
        <taxon>Psychromonadaceae</taxon>
        <taxon>Psychromonas</taxon>
    </lineage>
</organism>
<dbReference type="InterPro" id="IPR000415">
    <property type="entry name" value="Nitroreductase-like"/>
</dbReference>
<dbReference type="PANTHER" id="PTHR43425:SF2">
    <property type="entry name" value="OXYGEN-INSENSITIVE NADPH NITROREDUCTASE"/>
    <property type="match status" value="1"/>
</dbReference>
<evidence type="ECO:0000256" key="1">
    <source>
        <dbReference type="ARBA" id="ARBA00008366"/>
    </source>
</evidence>
<feature type="domain" description="Nitroreductase" evidence="6">
    <location>
        <begin position="9"/>
        <end position="163"/>
    </location>
</feature>
<dbReference type="Pfam" id="PF00881">
    <property type="entry name" value="Nitroreductase"/>
    <property type="match status" value="1"/>
</dbReference>
<dbReference type="EMBL" id="BSPQ01000001">
    <property type="protein sequence ID" value="GLS89503.1"/>
    <property type="molecule type" value="Genomic_DNA"/>
</dbReference>
<comment type="similarity">
    <text evidence="1 5">Belongs to the flavin oxidoreductase frp family.</text>
</comment>
<reference evidence="8" key="1">
    <citation type="journal article" date="2019" name="Int. J. Syst. Evol. Microbiol.">
        <title>The Global Catalogue of Microorganisms (GCM) 10K type strain sequencing project: providing services to taxonomists for standard genome sequencing and annotation.</title>
        <authorList>
            <consortium name="The Broad Institute Genomics Platform"/>
            <consortium name="The Broad Institute Genome Sequencing Center for Infectious Disease"/>
            <person name="Wu L."/>
            <person name="Ma J."/>
        </authorList>
    </citation>
    <scope>NUCLEOTIDE SEQUENCE [LARGE SCALE GENOMIC DNA]</scope>
    <source>
        <strain evidence="8">NBRC 103166</strain>
    </source>
</reference>
<dbReference type="PIRSF" id="PIRSF005426">
    <property type="entry name" value="Frp"/>
    <property type="match status" value="1"/>
</dbReference>
<dbReference type="Proteomes" id="UP001157353">
    <property type="component" value="Unassembled WGS sequence"/>
</dbReference>
<gene>
    <name evidence="7" type="ORF">GCM10007916_05700</name>
</gene>
<evidence type="ECO:0000256" key="3">
    <source>
        <dbReference type="ARBA" id="ARBA00022643"/>
    </source>
</evidence>
<comment type="caution">
    <text evidence="7">The sequence shown here is derived from an EMBL/GenBank/DDBJ whole genome shotgun (WGS) entry which is preliminary data.</text>
</comment>
<dbReference type="CDD" id="cd02146">
    <property type="entry name" value="NfsA-like"/>
    <property type="match status" value="1"/>
</dbReference>
<evidence type="ECO:0000259" key="6">
    <source>
        <dbReference type="Pfam" id="PF00881"/>
    </source>
</evidence>
<keyword evidence="8" id="KW-1185">Reference proteome</keyword>
<sequence length="243" mass="27041">MNQVIELLKNHRSIRQFTDESVTQDQLRAIIEAAGAASTSNFIQAYSVINVTNNITRQHLSELAGGQKWVLESPIFLVFCADLKRAQSACEFENINMDSGYTEQFMVSTVDVSLAAQNAMIAAESLGLGGVFIGGIRNNPQAVCELLNIPKQVTPIFGMCLGYPAAQPEQKPRLPVDVVLMQERYQEDVSYMKAYNDTCHAYYLSRSTSARTETWTHQIASMVSKPARQHMKEFLAKQGLAIK</sequence>
<accession>A0ABQ6DXC4</accession>
<dbReference type="PANTHER" id="PTHR43425">
    <property type="entry name" value="OXYGEN-INSENSITIVE NADPH NITROREDUCTASE"/>
    <property type="match status" value="1"/>
</dbReference>
<keyword evidence="2 5" id="KW-0285">Flavoprotein</keyword>
<keyword evidence="3 5" id="KW-0288">FMN</keyword>
<dbReference type="Gene3D" id="3.40.109.10">
    <property type="entry name" value="NADH Oxidase"/>
    <property type="match status" value="1"/>
</dbReference>
<keyword evidence="5" id="KW-0521">NADP</keyword>
<evidence type="ECO:0000313" key="7">
    <source>
        <dbReference type="EMBL" id="GLS89503.1"/>
    </source>
</evidence>
<dbReference type="NCBIfam" id="NF008033">
    <property type="entry name" value="PRK10765.1"/>
    <property type="match status" value="1"/>
</dbReference>
<dbReference type="RefSeq" id="WP_284202619.1">
    <property type="nucleotide sequence ID" value="NZ_BSPQ01000001.1"/>
</dbReference>